<comment type="similarity">
    <text evidence="1 5">Belongs to the acetyltransferase family. RimI subfamily.</text>
</comment>
<dbReference type="EC" id="2.3.1.266" evidence="5"/>
<name>A0A1M6RMV3_9CLOT</name>
<organism evidence="7 8">
    <name type="scientific">Hathewaya proteolytica DSM 3090</name>
    <dbReference type="NCBI Taxonomy" id="1121331"/>
    <lineage>
        <taxon>Bacteria</taxon>
        <taxon>Bacillati</taxon>
        <taxon>Bacillota</taxon>
        <taxon>Clostridia</taxon>
        <taxon>Eubacteriales</taxon>
        <taxon>Clostridiaceae</taxon>
        <taxon>Hathewaya</taxon>
    </lineage>
</organism>
<dbReference type="InterPro" id="IPR050680">
    <property type="entry name" value="YpeA/RimI_acetyltransf"/>
</dbReference>
<evidence type="ECO:0000256" key="4">
    <source>
        <dbReference type="ARBA" id="ARBA00023315"/>
    </source>
</evidence>
<evidence type="ECO:0000256" key="2">
    <source>
        <dbReference type="ARBA" id="ARBA00022490"/>
    </source>
</evidence>
<keyword evidence="2 5" id="KW-0963">Cytoplasm</keyword>
<dbReference type="InterPro" id="IPR016181">
    <property type="entry name" value="Acyl_CoA_acyltransferase"/>
</dbReference>
<dbReference type="SUPFAM" id="SSF55729">
    <property type="entry name" value="Acyl-CoA N-acyltransferases (Nat)"/>
    <property type="match status" value="1"/>
</dbReference>
<keyword evidence="4" id="KW-0012">Acyltransferase</keyword>
<gene>
    <name evidence="7" type="ORF">SAMN02745248_02332</name>
</gene>
<dbReference type="OrthoDB" id="9794566at2"/>
<evidence type="ECO:0000313" key="7">
    <source>
        <dbReference type="EMBL" id="SHK33785.1"/>
    </source>
</evidence>
<evidence type="ECO:0000256" key="5">
    <source>
        <dbReference type="RuleBase" id="RU363094"/>
    </source>
</evidence>
<dbReference type="Gene3D" id="3.40.630.30">
    <property type="match status" value="1"/>
</dbReference>
<evidence type="ECO:0000313" key="8">
    <source>
        <dbReference type="Proteomes" id="UP000183952"/>
    </source>
</evidence>
<dbReference type="GO" id="GO:0008999">
    <property type="term" value="F:protein-N-terminal-alanine acetyltransferase activity"/>
    <property type="evidence" value="ECO:0007669"/>
    <property type="project" value="UniProtKB-EC"/>
</dbReference>
<dbReference type="GO" id="GO:0005737">
    <property type="term" value="C:cytoplasm"/>
    <property type="evidence" value="ECO:0007669"/>
    <property type="project" value="UniProtKB-SubCell"/>
</dbReference>
<proteinExistence type="inferred from homology"/>
<keyword evidence="7" id="KW-0687">Ribonucleoprotein</keyword>
<keyword evidence="7" id="KW-0689">Ribosomal protein</keyword>
<dbReference type="InterPro" id="IPR006464">
    <property type="entry name" value="AcTrfase_RimI/Ard1"/>
</dbReference>
<evidence type="ECO:0000256" key="3">
    <source>
        <dbReference type="ARBA" id="ARBA00022679"/>
    </source>
</evidence>
<keyword evidence="8" id="KW-1185">Reference proteome</keyword>
<dbReference type="PANTHER" id="PTHR43420">
    <property type="entry name" value="ACETYLTRANSFERASE"/>
    <property type="match status" value="1"/>
</dbReference>
<dbReference type="Proteomes" id="UP000183952">
    <property type="component" value="Unassembled WGS sequence"/>
</dbReference>
<accession>A0A1M6RMV3</accession>
<dbReference type="AlphaFoldDB" id="A0A1M6RMV3"/>
<feature type="domain" description="N-acetyltransferase" evidence="6">
    <location>
        <begin position="2"/>
        <end position="147"/>
    </location>
</feature>
<dbReference type="RefSeq" id="WP_072904253.1">
    <property type="nucleotide sequence ID" value="NZ_FRAD01000023.1"/>
</dbReference>
<dbReference type="NCBIfam" id="TIGR01575">
    <property type="entry name" value="rimI"/>
    <property type="match status" value="1"/>
</dbReference>
<dbReference type="STRING" id="1121331.SAMN02745248_02332"/>
<protein>
    <recommendedName>
        <fullName evidence="5">[Ribosomal protein bS18]-alanine N-acetyltransferase</fullName>
        <ecNumber evidence="5">2.3.1.266</ecNumber>
    </recommendedName>
</protein>
<dbReference type="InterPro" id="IPR000182">
    <property type="entry name" value="GNAT_dom"/>
</dbReference>
<comment type="subcellular location">
    <subcellularLocation>
        <location evidence="5">Cytoplasm</location>
    </subcellularLocation>
</comment>
<comment type="function">
    <text evidence="5">Acetylates the N-terminal alanine of ribosomal protein bS18.</text>
</comment>
<reference evidence="7 8" key="1">
    <citation type="submission" date="2016-11" db="EMBL/GenBank/DDBJ databases">
        <authorList>
            <person name="Jaros S."/>
            <person name="Januszkiewicz K."/>
            <person name="Wedrychowicz H."/>
        </authorList>
    </citation>
    <scope>NUCLEOTIDE SEQUENCE [LARGE SCALE GENOMIC DNA]</scope>
    <source>
        <strain evidence="7 8">DSM 3090</strain>
    </source>
</reference>
<keyword evidence="3 7" id="KW-0808">Transferase</keyword>
<evidence type="ECO:0000256" key="1">
    <source>
        <dbReference type="ARBA" id="ARBA00005395"/>
    </source>
</evidence>
<dbReference type="CDD" id="cd04301">
    <property type="entry name" value="NAT_SF"/>
    <property type="match status" value="1"/>
</dbReference>
<comment type="catalytic activity">
    <reaction evidence="5">
        <text>N-terminal L-alanyl-[ribosomal protein bS18] + acetyl-CoA = N-terminal N(alpha)-acetyl-L-alanyl-[ribosomal protein bS18] + CoA + H(+)</text>
        <dbReference type="Rhea" id="RHEA:43756"/>
        <dbReference type="Rhea" id="RHEA-COMP:10676"/>
        <dbReference type="Rhea" id="RHEA-COMP:10677"/>
        <dbReference type="ChEBI" id="CHEBI:15378"/>
        <dbReference type="ChEBI" id="CHEBI:57287"/>
        <dbReference type="ChEBI" id="CHEBI:57288"/>
        <dbReference type="ChEBI" id="CHEBI:64718"/>
        <dbReference type="ChEBI" id="CHEBI:83683"/>
        <dbReference type="EC" id="2.3.1.266"/>
    </reaction>
</comment>
<dbReference type="EMBL" id="FRAD01000023">
    <property type="protein sequence ID" value="SHK33785.1"/>
    <property type="molecule type" value="Genomic_DNA"/>
</dbReference>
<evidence type="ECO:0000259" key="6">
    <source>
        <dbReference type="PROSITE" id="PS51186"/>
    </source>
</evidence>
<dbReference type="Pfam" id="PF00583">
    <property type="entry name" value="Acetyltransf_1"/>
    <property type="match status" value="1"/>
</dbReference>
<dbReference type="PANTHER" id="PTHR43420:SF44">
    <property type="entry name" value="ACETYLTRANSFERASE YPEA"/>
    <property type="match status" value="1"/>
</dbReference>
<dbReference type="PROSITE" id="PS51186">
    <property type="entry name" value="GNAT"/>
    <property type="match status" value="1"/>
</dbReference>
<sequence>MHNIEYMTDKDINDVYNINLQSLKNPWSMESLKSELHNNKAKYVVCKDQSGTVLGFGGMWIIYGEGNVTNIAVAKEARRCGVGTKILNSLVSICKGEGADAMTLEVRESNTAAISLYEKSGFVSCGLRKNFYSNPIENAVIMWNYNINSME</sequence>
<dbReference type="GO" id="GO:0005840">
    <property type="term" value="C:ribosome"/>
    <property type="evidence" value="ECO:0007669"/>
    <property type="project" value="UniProtKB-KW"/>
</dbReference>